<feature type="compositionally biased region" description="Gly residues" evidence="1">
    <location>
        <begin position="100"/>
        <end position="125"/>
    </location>
</feature>
<dbReference type="Pfam" id="PF20434">
    <property type="entry name" value="BD-FAE"/>
    <property type="match status" value="1"/>
</dbReference>
<evidence type="ECO:0000313" key="3">
    <source>
        <dbReference type="EMBL" id="MCD9878435.1"/>
    </source>
</evidence>
<feature type="domain" description="BD-FAE-like" evidence="2">
    <location>
        <begin position="191"/>
        <end position="279"/>
    </location>
</feature>
<dbReference type="SUPFAM" id="SSF53474">
    <property type="entry name" value="alpha/beta-Hydrolases"/>
    <property type="match status" value="1"/>
</dbReference>
<keyword evidence="4" id="KW-1185">Reference proteome</keyword>
<dbReference type="InterPro" id="IPR029058">
    <property type="entry name" value="AB_hydrolase_fold"/>
</dbReference>
<feature type="region of interest" description="Disordered" evidence="1">
    <location>
        <begin position="100"/>
        <end position="156"/>
    </location>
</feature>
<sequence>MLSGCSNDGDSSRKSVSLTFDKDAYKTKTKTVSTADGEKKVTYRLWEAITYVTKPVDEKYQSLNVMVPVKIGDKEIDASGAPILLDNAIAGYMSSSVTGGSGGGGGAAPSGAPGGGGGMPGGAAPSGGAAAMPSGATAGGAPSGGTQPGAGMTGGGQMVSNGDLALAAGCVIVQPGARGRDNEKNGKYYGKAPAVIVDLKAAVRYIRYNKGRIPGNTDWIVSSGTSAGGAMSALLGASGDSPLYDTQLKEIGAADASDAIFASADWCPITDLDHADMAYEWMYGGAELSGKTVDQTVSKALRSQFAEYQASLNLKGENGFGTLTARNYDAYLLKTYLEPAATKYLKALSDTKRTAYLKEQSWITWSGGKATFEFDDFVTHVGRSKSVPAFDAFNTSAAENIEFGNETTNARHFTLYSLRHATGKSGARLDGDLPEKITLMNPMHFIGQKNAARSKNWWIRVGTSDTATSLTVVGNLAASLKNLGDNVNALMYWDGGHGANEDPDDFIKWIAQITGYGK</sequence>
<evidence type="ECO:0000313" key="4">
    <source>
        <dbReference type="Proteomes" id="UP001108029"/>
    </source>
</evidence>
<reference evidence="3" key="1">
    <citation type="submission" date="2021-12" db="EMBL/GenBank/DDBJ databases">
        <authorList>
            <person name="Lee J.-H."/>
            <person name="Kim S.-B."/>
        </authorList>
    </citation>
    <scope>NUCLEOTIDE SEQUENCE</scope>
    <source>
        <strain evidence="3">NR30</strain>
    </source>
</reference>
<dbReference type="AlphaFoldDB" id="A0A9Q3VW47"/>
<gene>
    <name evidence="3" type="ORF">LJ657_33460</name>
</gene>
<evidence type="ECO:0000259" key="2">
    <source>
        <dbReference type="Pfam" id="PF20434"/>
    </source>
</evidence>
<evidence type="ECO:0000256" key="1">
    <source>
        <dbReference type="SAM" id="MobiDB-lite"/>
    </source>
</evidence>
<feature type="compositionally biased region" description="Gly residues" evidence="1">
    <location>
        <begin position="137"/>
        <end position="156"/>
    </location>
</feature>
<accession>A0A9Q3VW47</accession>
<organism evidence="3 4">
    <name type="scientific">Streptomyces guryensis</name>
    <dbReference type="NCBI Taxonomy" id="2886947"/>
    <lineage>
        <taxon>Bacteria</taxon>
        <taxon>Bacillati</taxon>
        <taxon>Actinomycetota</taxon>
        <taxon>Actinomycetes</taxon>
        <taxon>Kitasatosporales</taxon>
        <taxon>Streptomycetaceae</taxon>
        <taxon>Streptomyces</taxon>
    </lineage>
</organism>
<dbReference type="InterPro" id="IPR048124">
    <property type="entry name" value="Tannase_B"/>
</dbReference>
<dbReference type="NCBIfam" id="NF041556">
    <property type="entry name" value="tannase_B"/>
    <property type="match status" value="1"/>
</dbReference>
<protein>
    <submittedName>
        <fullName evidence="3">Tat pathway signal sequence domain protein</fullName>
    </submittedName>
</protein>
<proteinExistence type="predicted"/>
<name>A0A9Q3VW47_9ACTN</name>
<dbReference type="Gene3D" id="3.40.50.1820">
    <property type="entry name" value="alpha/beta hydrolase"/>
    <property type="match status" value="1"/>
</dbReference>
<dbReference type="Proteomes" id="UP001108029">
    <property type="component" value="Unassembled WGS sequence"/>
</dbReference>
<dbReference type="InterPro" id="IPR049492">
    <property type="entry name" value="BD-FAE-like_dom"/>
</dbReference>
<dbReference type="EMBL" id="JAJSBI010000021">
    <property type="protein sequence ID" value="MCD9878435.1"/>
    <property type="molecule type" value="Genomic_DNA"/>
</dbReference>
<feature type="compositionally biased region" description="Low complexity" evidence="1">
    <location>
        <begin position="126"/>
        <end position="136"/>
    </location>
</feature>
<comment type="caution">
    <text evidence="3">The sequence shown here is derived from an EMBL/GenBank/DDBJ whole genome shotgun (WGS) entry which is preliminary data.</text>
</comment>